<keyword evidence="3" id="KW-1185">Reference proteome</keyword>
<dbReference type="OrthoDB" id="3365698at2759"/>
<evidence type="ECO:0000256" key="1">
    <source>
        <dbReference type="SAM" id="Coils"/>
    </source>
</evidence>
<evidence type="ECO:0008006" key="4">
    <source>
        <dbReference type="Google" id="ProtNLM"/>
    </source>
</evidence>
<dbReference type="AlphaFoldDB" id="A0A4S8KNR7"/>
<protein>
    <recommendedName>
        <fullName evidence="4">F-box domain-containing protein</fullName>
    </recommendedName>
</protein>
<feature type="coiled-coil region" evidence="1">
    <location>
        <begin position="68"/>
        <end position="95"/>
    </location>
</feature>
<evidence type="ECO:0000313" key="2">
    <source>
        <dbReference type="EMBL" id="THU77203.1"/>
    </source>
</evidence>
<dbReference type="Proteomes" id="UP000297245">
    <property type="component" value="Unassembled WGS sequence"/>
</dbReference>
<name>A0A4S8KNR7_DENBC</name>
<accession>A0A4S8KNR7</accession>
<organism evidence="2 3">
    <name type="scientific">Dendrothele bispora (strain CBS 962.96)</name>
    <dbReference type="NCBI Taxonomy" id="1314807"/>
    <lineage>
        <taxon>Eukaryota</taxon>
        <taxon>Fungi</taxon>
        <taxon>Dikarya</taxon>
        <taxon>Basidiomycota</taxon>
        <taxon>Agaricomycotina</taxon>
        <taxon>Agaricomycetes</taxon>
        <taxon>Agaricomycetidae</taxon>
        <taxon>Agaricales</taxon>
        <taxon>Agaricales incertae sedis</taxon>
        <taxon>Dendrothele</taxon>
    </lineage>
</organism>
<dbReference type="EMBL" id="ML180516">
    <property type="protein sequence ID" value="THU77203.1"/>
    <property type="molecule type" value="Genomic_DNA"/>
</dbReference>
<sequence>MPEQTDTPDSFNTRCIHCKSRFGIPASITTFDPSVIRSQAFRDLENNNELPRNPSFLEADFRTAISYLAVLDSKIHECQKDLQNLLKERERIDEISRHYRTVLNPVRRIPREVLMEIFRHFVGFDEEKLEQERPPKSLDTKQGPWVIGKVCKEWRATINTESSLWRFVGMDLDSLSRISKKELSRLEYLLITQLNRSKFQPLHLYLTMEQAEPSFDHPILACLLSHCSRWTSLRIRAPYRVFQSTFSFISGNLFSLKLLMLAVVGQSHQWQLSELPPDLSIAFPNRACALETVHVFTPSIVKFVLPWSTVKNIIFRDRAESPEGIEDILRNACSLRACEIDYSYSEPLPQHLSLATLSVLCLHGSGTHHLFDSLTLPNLRALSIRVPFLHGWIDHFQSFVQRSECNLDTLSLRHNYFDKDPLENEERMRATLVKVLQTSPSVRTLFFETGVDSIIQSVLFEMYRWAHTLLPNLNHFGYSFSGLSLRPRLDHLDDVFDMTQSRLVTQSHPSSSTRRVIYIPPGLDPKGPDRLRDNRAYYFGRDDPERLQQARMRLEELRASKECTILFQPDPISTGRFLEYCQTRYD</sequence>
<proteinExistence type="predicted"/>
<keyword evidence="1" id="KW-0175">Coiled coil</keyword>
<gene>
    <name evidence="2" type="ORF">K435DRAFT_878147</name>
</gene>
<reference evidence="2 3" key="1">
    <citation type="journal article" date="2019" name="Nat. Ecol. Evol.">
        <title>Megaphylogeny resolves global patterns of mushroom evolution.</title>
        <authorList>
            <person name="Varga T."/>
            <person name="Krizsan K."/>
            <person name="Foldi C."/>
            <person name="Dima B."/>
            <person name="Sanchez-Garcia M."/>
            <person name="Sanchez-Ramirez S."/>
            <person name="Szollosi G.J."/>
            <person name="Szarkandi J.G."/>
            <person name="Papp V."/>
            <person name="Albert L."/>
            <person name="Andreopoulos W."/>
            <person name="Angelini C."/>
            <person name="Antonin V."/>
            <person name="Barry K.W."/>
            <person name="Bougher N.L."/>
            <person name="Buchanan P."/>
            <person name="Buyck B."/>
            <person name="Bense V."/>
            <person name="Catcheside P."/>
            <person name="Chovatia M."/>
            <person name="Cooper J."/>
            <person name="Damon W."/>
            <person name="Desjardin D."/>
            <person name="Finy P."/>
            <person name="Geml J."/>
            <person name="Haridas S."/>
            <person name="Hughes K."/>
            <person name="Justo A."/>
            <person name="Karasinski D."/>
            <person name="Kautmanova I."/>
            <person name="Kiss B."/>
            <person name="Kocsube S."/>
            <person name="Kotiranta H."/>
            <person name="LaButti K.M."/>
            <person name="Lechner B.E."/>
            <person name="Liimatainen K."/>
            <person name="Lipzen A."/>
            <person name="Lukacs Z."/>
            <person name="Mihaltcheva S."/>
            <person name="Morgado L.N."/>
            <person name="Niskanen T."/>
            <person name="Noordeloos M.E."/>
            <person name="Ohm R.A."/>
            <person name="Ortiz-Santana B."/>
            <person name="Ovrebo C."/>
            <person name="Racz N."/>
            <person name="Riley R."/>
            <person name="Savchenko A."/>
            <person name="Shiryaev A."/>
            <person name="Soop K."/>
            <person name="Spirin V."/>
            <person name="Szebenyi C."/>
            <person name="Tomsovsky M."/>
            <person name="Tulloss R.E."/>
            <person name="Uehling J."/>
            <person name="Grigoriev I.V."/>
            <person name="Vagvolgyi C."/>
            <person name="Papp T."/>
            <person name="Martin F.M."/>
            <person name="Miettinen O."/>
            <person name="Hibbett D.S."/>
            <person name="Nagy L.G."/>
        </authorList>
    </citation>
    <scope>NUCLEOTIDE SEQUENCE [LARGE SCALE GENOMIC DNA]</scope>
    <source>
        <strain evidence="2 3">CBS 962.96</strain>
    </source>
</reference>
<evidence type="ECO:0000313" key="3">
    <source>
        <dbReference type="Proteomes" id="UP000297245"/>
    </source>
</evidence>